<keyword evidence="3" id="KW-1185">Reference proteome</keyword>
<dbReference type="PANTHER" id="PTHR19321:SF41">
    <property type="entry name" value="FASCETTO-RELATED"/>
    <property type="match status" value="1"/>
</dbReference>
<reference evidence="2 3" key="1">
    <citation type="journal article" date="2019" name="Nat. Ecol. Evol.">
        <title>Megaphylogeny resolves global patterns of mushroom evolution.</title>
        <authorList>
            <person name="Varga T."/>
            <person name="Krizsan K."/>
            <person name="Foldi C."/>
            <person name="Dima B."/>
            <person name="Sanchez-Garcia M."/>
            <person name="Sanchez-Ramirez S."/>
            <person name="Szollosi G.J."/>
            <person name="Szarkandi J.G."/>
            <person name="Papp V."/>
            <person name="Albert L."/>
            <person name="Andreopoulos W."/>
            <person name="Angelini C."/>
            <person name="Antonin V."/>
            <person name="Barry K.W."/>
            <person name="Bougher N.L."/>
            <person name="Buchanan P."/>
            <person name="Buyck B."/>
            <person name="Bense V."/>
            <person name="Catcheside P."/>
            <person name="Chovatia M."/>
            <person name="Cooper J."/>
            <person name="Damon W."/>
            <person name="Desjardin D."/>
            <person name="Finy P."/>
            <person name="Geml J."/>
            <person name="Haridas S."/>
            <person name="Hughes K."/>
            <person name="Justo A."/>
            <person name="Karasinski D."/>
            <person name="Kautmanova I."/>
            <person name="Kiss B."/>
            <person name="Kocsube S."/>
            <person name="Kotiranta H."/>
            <person name="LaButti K.M."/>
            <person name="Lechner B.E."/>
            <person name="Liimatainen K."/>
            <person name="Lipzen A."/>
            <person name="Lukacs Z."/>
            <person name="Mihaltcheva S."/>
            <person name="Morgado L.N."/>
            <person name="Niskanen T."/>
            <person name="Noordeloos M.E."/>
            <person name="Ohm R.A."/>
            <person name="Ortiz-Santana B."/>
            <person name="Ovrebo C."/>
            <person name="Racz N."/>
            <person name="Riley R."/>
            <person name="Savchenko A."/>
            <person name="Shiryaev A."/>
            <person name="Soop K."/>
            <person name="Spirin V."/>
            <person name="Szebenyi C."/>
            <person name="Tomsovsky M."/>
            <person name="Tulloss R.E."/>
            <person name="Uehling J."/>
            <person name="Grigoriev I.V."/>
            <person name="Vagvolgyi C."/>
            <person name="Papp T."/>
            <person name="Martin F.M."/>
            <person name="Miettinen O."/>
            <person name="Hibbett D.S."/>
            <person name="Nagy L.G."/>
        </authorList>
    </citation>
    <scope>NUCLEOTIDE SEQUENCE [LARGE SCALE GENOMIC DNA]</scope>
    <source>
        <strain evidence="2 3">CBS 962.96</strain>
    </source>
</reference>
<feature type="region of interest" description="Disordered" evidence="1">
    <location>
        <begin position="560"/>
        <end position="700"/>
    </location>
</feature>
<dbReference type="Proteomes" id="UP000297245">
    <property type="component" value="Unassembled WGS sequence"/>
</dbReference>
<gene>
    <name evidence="2" type="ORF">K435DRAFT_670441</name>
</gene>
<feature type="compositionally biased region" description="Low complexity" evidence="1">
    <location>
        <begin position="225"/>
        <end position="235"/>
    </location>
</feature>
<feature type="region of interest" description="Disordered" evidence="1">
    <location>
        <begin position="301"/>
        <end position="323"/>
    </location>
</feature>
<feature type="compositionally biased region" description="Polar residues" evidence="1">
    <location>
        <begin position="666"/>
        <end position="681"/>
    </location>
</feature>
<evidence type="ECO:0000256" key="1">
    <source>
        <dbReference type="SAM" id="MobiDB-lite"/>
    </source>
</evidence>
<dbReference type="Gene3D" id="1.20.58.1520">
    <property type="match status" value="1"/>
</dbReference>
<feature type="compositionally biased region" description="Basic and acidic residues" evidence="1">
    <location>
        <begin position="766"/>
        <end position="780"/>
    </location>
</feature>
<feature type="region of interest" description="Disordered" evidence="1">
    <location>
        <begin position="486"/>
        <end position="505"/>
    </location>
</feature>
<dbReference type="AlphaFoldDB" id="A0A4S8LUV8"/>
<evidence type="ECO:0008006" key="4">
    <source>
        <dbReference type="Google" id="ProtNLM"/>
    </source>
</evidence>
<feature type="compositionally biased region" description="Polar residues" evidence="1">
    <location>
        <begin position="255"/>
        <end position="264"/>
    </location>
</feature>
<feature type="region of interest" description="Disordered" evidence="1">
    <location>
        <begin position="219"/>
        <end position="284"/>
    </location>
</feature>
<feature type="region of interest" description="Disordered" evidence="1">
    <location>
        <begin position="747"/>
        <end position="790"/>
    </location>
</feature>
<dbReference type="OrthoDB" id="642895at2759"/>
<protein>
    <recommendedName>
        <fullName evidence="4">Microtubule associated protein</fullName>
    </recommendedName>
</protein>
<sequence>MTSPSILTNLLNTLHSHLQTQTQLLPTLHAQLGLPPTALEDELKSLQQNLMQSVEAQVESRQKEVEKWIKKCDLVEVECIKYSKALGGNIKATGTSVGELRKETVLPRRHEQALEYQEKLRQLYHTKLEQLTNLTNRLNALSRSLDPGFFDTDILHPMPAPGQQGDSSNRDVTPERFSKLEKELVRGKSEVLKRLNHLSELFVQIDWLHTELGIAPPSVQDLDSEPVSSSRSTSSLGLNPPSSDPFMIATPTPPSRSSKSNSPLLMSDDEYPFPSSSSSSSSSDLTHQRIFATFVAQVEEAEAEGHHSRSSTNPNSAPLGLSSVSPTPSLLSWAASLCASLEETKRRRETHIQAMYDQLEPLWQRLKVASEDMDAFIEMNRGSTEECVRAYEEELERMLELKRERMGEFIQSAREQILRLWDELMTGEEERGAFGAFVDDEHTEELFGIHEDEIRKLQEEKRLKAPLLASVRKYFEICDEERELAAAASDQSRLTGRGPRDPGRLLREEKMRKRVQKEKPRLEQDLLASIPIWEAETGRHFLVHGESMYQLLMETVGAADKENGSKRNNKPRAGSVPPRATTPVHGAGGYAPANKGVVTPAVRSAPHPQVNSAPPNKRTKYGDEVSTHSRAPLGAHRGTDVNGGANSVLGKRKDVSPSKIPGGVRLNQSQSLSISVNSNPPSSLPRPVSMPVPKPGTQHHALGHGRVPTSGVFTNAFPSSNSVGHLHIGSGGPGGFPVGIRTASSTRSGYGAGGNQRAPSGSRAAYVEKKASRARRESFKPRPSMESLGGSDVGLAVGLGLGGGRWPHAFSGLKEEEEDD</sequence>
<name>A0A4S8LUV8_DENBC</name>
<organism evidence="2 3">
    <name type="scientific">Dendrothele bispora (strain CBS 962.96)</name>
    <dbReference type="NCBI Taxonomy" id="1314807"/>
    <lineage>
        <taxon>Eukaryota</taxon>
        <taxon>Fungi</taxon>
        <taxon>Dikarya</taxon>
        <taxon>Basidiomycota</taxon>
        <taxon>Agaricomycotina</taxon>
        <taxon>Agaricomycetes</taxon>
        <taxon>Agaricomycetidae</taxon>
        <taxon>Agaricales</taxon>
        <taxon>Agaricales incertae sedis</taxon>
        <taxon>Dendrothele</taxon>
    </lineage>
</organism>
<dbReference type="GO" id="GO:0008017">
    <property type="term" value="F:microtubule binding"/>
    <property type="evidence" value="ECO:0007669"/>
    <property type="project" value="InterPro"/>
</dbReference>
<feature type="compositionally biased region" description="Pro residues" evidence="1">
    <location>
        <begin position="682"/>
        <end position="694"/>
    </location>
</feature>
<dbReference type="GO" id="GO:1990023">
    <property type="term" value="C:mitotic spindle midzone"/>
    <property type="evidence" value="ECO:0007669"/>
    <property type="project" value="TreeGrafter"/>
</dbReference>
<accession>A0A4S8LUV8</accession>
<dbReference type="Pfam" id="PF03999">
    <property type="entry name" value="MAP65_ASE1"/>
    <property type="match status" value="1"/>
</dbReference>
<dbReference type="InterPro" id="IPR007145">
    <property type="entry name" value="MAP65_Ase1_PRC1"/>
</dbReference>
<evidence type="ECO:0000313" key="3">
    <source>
        <dbReference type="Proteomes" id="UP000297245"/>
    </source>
</evidence>
<feature type="region of interest" description="Disordered" evidence="1">
    <location>
        <begin position="152"/>
        <end position="173"/>
    </location>
</feature>
<dbReference type="PANTHER" id="PTHR19321">
    <property type="entry name" value="PROTEIN REGULATOR OF CYTOKINESIS 1 PRC1-RELATED"/>
    <property type="match status" value="1"/>
</dbReference>
<dbReference type="GO" id="GO:0005737">
    <property type="term" value="C:cytoplasm"/>
    <property type="evidence" value="ECO:0007669"/>
    <property type="project" value="TreeGrafter"/>
</dbReference>
<evidence type="ECO:0000313" key="2">
    <source>
        <dbReference type="EMBL" id="THU93332.1"/>
    </source>
</evidence>
<proteinExistence type="predicted"/>
<dbReference type="GO" id="GO:0051256">
    <property type="term" value="P:mitotic spindle midzone assembly"/>
    <property type="evidence" value="ECO:0007669"/>
    <property type="project" value="TreeGrafter"/>
</dbReference>
<dbReference type="EMBL" id="ML179252">
    <property type="protein sequence ID" value="THU93332.1"/>
    <property type="molecule type" value="Genomic_DNA"/>
</dbReference>